<dbReference type="InterPro" id="IPR002104">
    <property type="entry name" value="Integrase_catalytic"/>
</dbReference>
<organism evidence="6 7">
    <name type="scientific">Georgfuchsia toluolica</name>
    <dbReference type="NCBI Taxonomy" id="424218"/>
    <lineage>
        <taxon>Bacteria</taxon>
        <taxon>Pseudomonadati</taxon>
        <taxon>Pseudomonadota</taxon>
        <taxon>Betaproteobacteria</taxon>
        <taxon>Nitrosomonadales</taxon>
        <taxon>Sterolibacteriaceae</taxon>
        <taxon>Georgfuchsia</taxon>
    </lineage>
</organism>
<evidence type="ECO:0000256" key="2">
    <source>
        <dbReference type="ARBA" id="ARBA00022908"/>
    </source>
</evidence>
<evidence type="ECO:0000313" key="7">
    <source>
        <dbReference type="Proteomes" id="UP000742786"/>
    </source>
</evidence>
<dbReference type="PROSITE" id="PS51898">
    <property type="entry name" value="TYR_RECOMBINASE"/>
    <property type="match status" value="1"/>
</dbReference>
<keyword evidence="7" id="KW-1185">Reference proteome</keyword>
<dbReference type="Proteomes" id="UP000742786">
    <property type="component" value="Unassembled WGS sequence"/>
</dbReference>
<evidence type="ECO:0000256" key="4">
    <source>
        <dbReference type="ARBA" id="ARBA00023172"/>
    </source>
</evidence>
<dbReference type="GO" id="GO:0015074">
    <property type="term" value="P:DNA integration"/>
    <property type="evidence" value="ECO:0007669"/>
    <property type="project" value="UniProtKB-KW"/>
</dbReference>
<dbReference type="Pfam" id="PF00589">
    <property type="entry name" value="Phage_integrase"/>
    <property type="match status" value="1"/>
</dbReference>
<dbReference type="RefSeq" id="WP_220636062.1">
    <property type="nucleotide sequence ID" value="NZ_CAJQUM010000001.1"/>
</dbReference>
<dbReference type="Gene3D" id="1.10.443.10">
    <property type="entry name" value="Intergrase catalytic core"/>
    <property type="match status" value="1"/>
</dbReference>
<dbReference type="SUPFAM" id="SSF56349">
    <property type="entry name" value="DNA breaking-rejoining enzymes"/>
    <property type="match status" value="1"/>
</dbReference>
<name>A0A916J676_9PROT</name>
<dbReference type="CDD" id="cd00397">
    <property type="entry name" value="DNA_BRE_C"/>
    <property type="match status" value="1"/>
</dbReference>
<dbReference type="EMBL" id="CAJQUM010000001">
    <property type="protein sequence ID" value="CAG4884188.1"/>
    <property type="molecule type" value="Genomic_DNA"/>
</dbReference>
<protein>
    <submittedName>
        <fullName evidence="6">Site-specific recombinase, phage integrase family</fullName>
    </submittedName>
</protein>
<evidence type="ECO:0000313" key="6">
    <source>
        <dbReference type="EMBL" id="CAG4884188.1"/>
    </source>
</evidence>
<dbReference type="GO" id="GO:0003677">
    <property type="term" value="F:DNA binding"/>
    <property type="evidence" value="ECO:0007669"/>
    <property type="project" value="UniProtKB-KW"/>
</dbReference>
<comment type="similarity">
    <text evidence="1">Belongs to the 'phage' integrase family.</text>
</comment>
<evidence type="ECO:0000259" key="5">
    <source>
        <dbReference type="PROSITE" id="PS51898"/>
    </source>
</evidence>
<dbReference type="PANTHER" id="PTHR30349">
    <property type="entry name" value="PHAGE INTEGRASE-RELATED"/>
    <property type="match status" value="1"/>
</dbReference>
<comment type="caution">
    <text evidence="6">The sequence shown here is derived from an EMBL/GenBank/DDBJ whole genome shotgun (WGS) entry which is preliminary data.</text>
</comment>
<dbReference type="InterPro" id="IPR013762">
    <property type="entry name" value="Integrase-like_cat_sf"/>
</dbReference>
<evidence type="ECO:0000256" key="1">
    <source>
        <dbReference type="ARBA" id="ARBA00008857"/>
    </source>
</evidence>
<proteinExistence type="inferred from homology"/>
<accession>A0A916J676</accession>
<dbReference type="InterPro" id="IPR050090">
    <property type="entry name" value="Tyrosine_recombinase_XerCD"/>
</dbReference>
<dbReference type="InterPro" id="IPR011010">
    <property type="entry name" value="DNA_brk_join_enz"/>
</dbReference>
<keyword evidence="2" id="KW-0229">DNA integration</keyword>
<feature type="domain" description="Tyr recombinase" evidence="5">
    <location>
        <begin position="2"/>
        <end position="187"/>
    </location>
</feature>
<sequence>MAQAKTLSDRELKIVLSTVAQGRHAARNRAMVLMSFWAGMRAGELAALRMSDVVVPDGTIKAEIRLEADQTKGQRGRVVMLGDKLRKEMAVYLASLGYPPDDGPFFYSQVMRSGLSANTVAQLFLQIYEAAGVQGASSHSGRRTFITTLANKGVGVRVLMALAGHRHMSTTQRYIDLNDEMLKVAVNLV</sequence>
<gene>
    <name evidence="6" type="ORF">GTOL_12071</name>
</gene>
<dbReference type="AlphaFoldDB" id="A0A916J676"/>
<reference evidence="6" key="1">
    <citation type="submission" date="2021-04" db="EMBL/GenBank/DDBJ databases">
        <authorList>
            <person name="Hornung B."/>
        </authorList>
    </citation>
    <scope>NUCLEOTIDE SEQUENCE</scope>
    <source>
        <strain evidence="6">G5G6</strain>
    </source>
</reference>
<keyword evidence="3" id="KW-0238">DNA-binding</keyword>
<evidence type="ECO:0000256" key="3">
    <source>
        <dbReference type="ARBA" id="ARBA00023125"/>
    </source>
</evidence>
<keyword evidence="4" id="KW-0233">DNA recombination</keyword>
<dbReference type="PANTHER" id="PTHR30349:SF41">
    <property type="entry name" value="INTEGRASE_RECOMBINASE PROTEIN MJ0367-RELATED"/>
    <property type="match status" value="1"/>
</dbReference>
<dbReference type="GO" id="GO:0006310">
    <property type="term" value="P:DNA recombination"/>
    <property type="evidence" value="ECO:0007669"/>
    <property type="project" value="UniProtKB-KW"/>
</dbReference>